<dbReference type="InterPro" id="IPR008136">
    <property type="entry name" value="CinA_C"/>
</dbReference>
<dbReference type="NCBIfam" id="TIGR00199">
    <property type="entry name" value="PncC_domain"/>
    <property type="match status" value="1"/>
</dbReference>
<dbReference type="Pfam" id="PF02464">
    <property type="entry name" value="CinA"/>
    <property type="match status" value="1"/>
</dbReference>
<name>A0A3B0MID8_9GAMM</name>
<dbReference type="AlphaFoldDB" id="A0A3B0MID8"/>
<evidence type="ECO:0000313" key="2">
    <source>
        <dbReference type="EMBL" id="SSW95789.1"/>
    </source>
</evidence>
<organism evidence="2">
    <name type="scientific">Arsenophonus endosymbiont of Trialeurodes vaporariorum</name>
    <dbReference type="NCBI Taxonomy" id="235567"/>
    <lineage>
        <taxon>Bacteria</taxon>
        <taxon>Pseudomonadati</taxon>
        <taxon>Pseudomonadota</taxon>
        <taxon>Gammaproteobacteria</taxon>
        <taxon>Enterobacterales</taxon>
        <taxon>Morganellaceae</taxon>
        <taxon>Arsenophonus</taxon>
    </lineage>
</organism>
<dbReference type="EMBL" id="UFQR01000007">
    <property type="protein sequence ID" value="SSW95789.1"/>
    <property type="molecule type" value="Genomic_DNA"/>
</dbReference>
<dbReference type="InterPro" id="IPR036653">
    <property type="entry name" value="CinA-like_C"/>
</dbReference>
<dbReference type="SUPFAM" id="SSF142433">
    <property type="entry name" value="CinA-like"/>
    <property type="match status" value="1"/>
</dbReference>
<dbReference type="NCBIfam" id="NF002975">
    <property type="entry name" value="PRK03661.1"/>
    <property type="match status" value="1"/>
</dbReference>
<dbReference type="EC" id="3.5.1.42" evidence="2"/>
<accession>A0A3B0MID8</accession>
<sequence length="168" mass="18468">MNSEQLLYELSINIANSLKKQGKTITCAESCTGRWIAKVITDISGSSAYFQRGFVTYSNEAKHDMLGVSKNTLHKYVAVSEQVVIKMAERALARVNADFAVSVSGISSPDGGTDEKPVGTVWFGFASKSLSVARIVTRCCLFKGDRIQIRRQAVIFLLTTLLKEIIKN</sequence>
<protein>
    <submittedName>
        <fullName evidence="2">Nicotinamide-nucleotide amidohydrolase PncC</fullName>
        <ecNumber evidence="2">3.5.1.42</ecNumber>
    </submittedName>
</protein>
<gene>
    <name evidence="2" type="primary">pncC</name>
    <name evidence="2" type="ORF">ARTV_1887</name>
</gene>
<dbReference type="GO" id="GO:0019159">
    <property type="term" value="F:nicotinamide-nucleotide amidase activity"/>
    <property type="evidence" value="ECO:0007669"/>
    <property type="project" value="UniProtKB-EC"/>
</dbReference>
<dbReference type="Gene3D" id="3.90.950.20">
    <property type="entry name" value="CinA-like"/>
    <property type="match status" value="1"/>
</dbReference>
<feature type="domain" description="CinA C-terminal" evidence="1">
    <location>
        <begin position="10"/>
        <end position="164"/>
    </location>
</feature>
<proteinExistence type="predicted"/>
<keyword evidence="2" id="KW-0378">Hydrolase</keyword>
<reference evidence="2" key="1">
    <citation type="submission" date="2018-04" db="EMBL/GenBank/DDBJ databases">
        <authorList>
            <person name="Go L.Y."/>
            <person name="Mitchell J.A."/>
        </authorList>
    </citation>
    <scope>NUCLEOTIDE SEQUENCE</scope>
    <source>
        <strain evidence="2">ARTV</strain>
    </source>
</reference>
<evidence type="ECO:0000259" key="1">
    <source>
        <dbReference type="Pfam" id="PF02464"/>
    </source>
</evidence>